<feature type="region of interest" description="Disordered" evidence="1">
    <location>
        <begin position="1"/>
        <end position="27"/>
    </location>
</feature>
<dbReference type="Proteomes" id="UP000770661">
    <property type="component" value="Unassembled WGS sequence"/>
</dbReference>
<name>A0A8J5CPI0_CHIOP</name>
<dbReference type="AlphaFoldDB" id="A0A8J5CPI0"/>
<protein>
    <submittedName>
        <fullName evidence="2">Uncharacterized protein</fullName>
    </submittedName>
</protein>
<comment type="caution">
    <text evidence="2">The sequence shown here is derived from an EMBL/GenBank/DDBJ whole genome shotgun (WGS) entry which is preliminary data.</text>
</comment>
<organism evidence="2 3">
    <name type="scientific">Chionoecetes opilio</name>
    <name type="common">Atlantic snow crab</name>
    <name type="synonym">Cancer opilio</name>
    <dbReference type="NCBI Taxonomy" id="41210"/>
    <lineage>
        <taxon>Eukaryota</taxon>
        <taxon>Metazoa</taxon>
        <taxon>Ecdysozoa</taxon>
        <taxon>Arthropoda</taxon>
        <taxon>Crustacea</taxon>
        <taxon>Multicrustacea</taxon>
        <taxon>Malacostraca</taxon>
        <taxon>Eumalacostraca</taxon>
        <taxon>Eucarida</taxon>
        <taxon>Decapoda</taxon>
        <taxon>Pleocyemata</taxon>
        <taxon>Brachyura</taxon>
        <taxon>Eubrachyura</taxon>
        <taxon>Majoidea</taxon>
        <taxon>Majidae</taxon>
        <taxon>Chionoecetes</taxon>
    </lineage>
</organism>
<gene>
    <name evidence="2" type="ORF">GWK47_055069</name>
</gene>
<accession>A0A8J5CPI0</accession>
<evidence type="ECO:0000313" key="3">
    <source>
        <dbReference type="Proteomes" id="UP000770661"/>
    </source>
</evidence>
<evidence type="ECO:0000313" key="2">
    <source>
        <dbReference type="EMBL" id="KAG0717150.1"/>
    </source>
</evidence>
<evidence type="ECO:0000256" key="1">
    <source>
        <dbReference type="SAM" id="MobiDB-lite"/>
    </source>
</evidence>
<proteinExistence type="predicted"/>
<reference evidence="2" key="1">
    <citation type="submission" date="2020-07" db="EMBL/GenBank/DDBJ databases">
        <title>The High-quality genome of the commercially important snow crab, Chionoecetes opilio.</title>
        <authorList>
            <person name="Jeong J.-H."/>
            <person name="Ryu S."/>
        </authorList>
    </citation>
    <scope>NUCLEOTIDE SEQUENCE</scope>
    <source>
        <strain evidence="2">MADBK_172401_WGS</strain>
        <tissue evidence="2">Digestive gland</tissue>
    </source>
</reference>
<keyword evidence="3" id="KW-1185">Reference proteome</keyword>
<dbReference type="EMBL" id="JACEEZ010018140">
    <property type="protein sequence ID" value="KAG0717150.1"/>
    <property type="molecule type" value="Genomic_DNA"/>
</dbReference>
<sequence length="103" mass="11231">MPTLPAVNKPFSPVSDPSLGGGGRHQQEDAATDEICFMSHGVLFRRGLRIVTRVSAALEPMAEWLGLSVTGVWLAGLAVRNEATDMGQWSLLPCLFVHCLVWR</sequence>